<evidence type="ECO:0000256" key="3">
    <source>
        <dbReference type="ARBA" id="ARBA00022618"/>
    </source>
</evidence>
<protein>
    <recommendedName>
        <fullName evidence="9">Sporulation and cell division protein SsgA</fullName>
    </recommendedName>
</protein>
<keyword evidence="5" id="KW-0717">Septation</keyword>
<keyword evidence="3" id="KW-0132">Cell division</keyword>
<organism evidence="7 8">
    <name type="scientific">Streptomyces plumbiresistens</name>
    <dbReference type="NCBI Taxonomy" id="511811"/>
    <lineage>
        <taxon>Bacteria</taxon>
        <taxon>Bacillati</taxon>
        <taxon>Actinomycetota</taxon>
        <taxon>Actinomycetes</taxon>
        <taxon>Kitasatosporales</taxon>
        <taxon>Streptomycetaceae</taxon>
        <taxon>Streptomyces</taxon>
    </lineage>
</organism>
<comment type="subcellular location">
    <subcellularLocation>
        <location evidence="1">Cell septum</location>
    </subcellularLocation>
</comment>
<dbReference type="Proteomes" id="UP001500456">
    <property type="component" value="Unassembled WGS sequence"/>
</dbReference>
<comment type="caution">
    <text evidence="7">The sequence shown here is derived from an EMBL/GenBank/DDBJ whole genome shotgun (WGS) entry which is preliminary data.</text>
</comment>
<dbReference type="InterPro" id="IPR038658">
    <property type="entry name" value="SsgB_sf"/>
</dbReference>
<dbReference type="EMBL" id="BAAAZX010000011">
    <property type="protein sequence ID" value="GAA3999484.1"/>
    <property type="molecule type" value="Genomic_DNA"/>
</dbReference>
<gene>
    <name evidence="7" type="ORF">GCM10022232_41580</name>
</gene>
<dbReference type="Pfam" id="PF04686">
    <property type="entry name" value="SsgA"/>
    <property type="match status" value="1"/>
</dbReference>
<keyword evidence="8" id="KW-1185">Reference proteome</keyword>
<evidence type="ECO:0000256" key="5">
    <source>
        <dbReference type="ARBA" id="ARBA00023210"/>
    </source>
</evidence>
<accession>A0ABP7RM59</accession>
<evidence type="ECO:0000256" key="6">
    <source>
        <dbReference type="ARBA" id="ARBA00023306"/>
    </source>
</evidence>
<dbReference type="InterPro" id="IPR006776">
    <property type="entry name" value="SsgB"/>
</dbReference>
<evidence type="ECO:0008006" key="9">
    <source>
        <dbReference type="Google" id="ProtNLM"/>
    </source>
</evidence>
<evidence type="ECO:0000256" key="2">
    <source>
        <dbReference type="ARBA" id="ARBA00009323"/>
    </source>
</evidence>
<keyword evidence="4" id="KW-0749">Sporulation</keyword>
<evidence type="ECO:0000256" key="4">
    <source>
        <dbReference type="ARBA" id="ARBA00022969"/>
    </source>
</evidence>
<name>A0ABP7RM59_9ACTN</name>
<reference evidence="8" key="1">
    <citation type="journal article" date="2019" name="Int. J. Syst. Evol. Microbiol.">
        <title>The Global Catalogue of Microorganisms (GCM) 10K type strain sequencing project: providing services to taxonomists for standard genome sequencing and annotation.</title>
        <authorList>
            <consortium name="The Broad Institute Genomics Platform"/>
            <consortium name="The Broad Institute Genome Sequencing Center for Infectious Disease"/>
            <person name="Wu L."/>
            <person name="Ma J."/>
        </authorList>
    </citation>
    <scope>NUCLEOTIDE SEQUENCE [LARGE SCALE GENOMIC DNA]</scope>
    <source>
        <strain evidence="8">JCM 16924</strain>
    </source>
</reference>
<keyword evidence="6" id="KW-0131">Cell cycle</keyword>
<comment type="similarity">
    <text evidence="2">Belongs to the SsgA family.</text>
</comment>
<evidence type="ECO:0000256" key="1">
    <source>
        <dbReference type="ARBA" id="ARBA00004431"/>
    </source>
</evidence>
<proteinExistence type="inferred from homology"/>
<sequence length="148" mass="16053">MYCERHLRARKDMDITLEQPARARLIAADQELPVPATLRYTGADPLAVHIDFPPEVALDGERVTWTFARALLEDGLTGPAGSGDVHVWPCGRARTVLELHSPHGLALLQFDTAALRRFLLRTFAVVGTGREDVGAAVEQGLASLFGGV</sequence>
<dbReference type="Gene3D" id="2.30.31.20">
    <property type="entry name" value="Sporulation-specific cell division protein SsgB"/>
    <property type="match status" value="1"/>
</dbReference>
<evidence type="ECO:0000313" key="8">
    <source>
        <dbReference type="Proteomes" id="UP001500456"/>
    </source>
</evidence>
<evidence type="ECO:0000313" key="7">
    <source>
        <dbReference type="EMBL" id="GAA3999484.1"/>
    </source>
</evidence>